<sequence length="560" mass="63917">MAAQFIIQVKNGNRWSMYANKDNESQAVKQARQLLKQQQADEAQVIKKGDGPDVIIFDENQNSVRKKAGLGHIKSSPVFKTTDDLFTPANVEMLNKMLRDYCEQMVVSMTELLHTQRALEKFQDDPLASSAFHHLAELQAAAGKLNETEQQGLIFDFFSQAQDKARRAGFDEIPEKGLNDYLAQAGDLSDPEVRYRVNLSLARILTRAPSWESKMTELFALLDDEVPVEELHDNTKTFLDGLLSEWFMYQLVIQDMLGTQPDRYNAIDVLTKLCIAKYEARKWDTPGLKGVSALMLKLPMAKTRSRLANRIEQMLRARTALTKGDVFEEKHAFKQLLPLFISKSGTILGGEGMAEALTMCGTRSFSRDKNLDKPGEAIDYIMENLDAPILQLRFLMTLSKSQFGKDCSHIVCDFLPKFMDGPEHVHDIVHYKLPLKRKLKTITDLQKSAMKIELPQNTHVTFVEWLDNLLYNYLDEERIIDKMDSPEETLFNRATALLQFCASGILIEGKTLNWVRARVQEHLRQPNFVEKFTEEVETPKKKELVITQLHAMLKKAGLQQ</sequence>
<organism evidence="1 2">
    <name type="scientific">Candidatus Terasakiella magnetica</name>
    <dbReference type="NCBI Taxonomy" id="1867952"/>
    <lineage>
        <taxon>Bacteria</taxon>
        <taxon>Pseudomonadati</taxon>
        <taxon>Pseudomonadota</taxon>
        <taxon>Alphaproteobacteria</taxon>
        <taxon>Rhodospirillales</taxon>
        <taxon>Terasakiellaceae</taxon>
        <taxon>Terasakiella</taxon>
    </lineage>
</organism>
<proteinExistence type="predicted"/>
<name>A0A1C3RJQ5_9PROT</name>
<keyword evidence="2" id="KW-1185">Reference proteome</keyword>
<dbReference type="OrthoDB" id="7351144at2"/>
<dbReference type="STRING" id="1867952.MTBPR1_60033"/>
<dbReference type="EMBL" id="FLYE01000045">
    <property type="protein sequence ID" value="SCA57520.1"/>
    <property type="molecule type" value="Genomic_DNA"/>
</dbReference>
<dbReference type="AlphaFoldDB" id="A0A1C3RJQ5"/>
<gene>
    <name evidence="1" type="ORF">MTBPR1_60033</name>
</gene>
<evidence type="ECO:0000313" key="1">
    <source>
        <dbReference type="EMBL" id="SCA57520.1"/>
    </source>
</evidence>
<dbReference type="Proteomes" id="UP000231658">
    <property type="component" value="Unassembled WGS sequence"/>
</dbReference>
<dbReference type="RefSeq" id="WP_069189551.1">
    <property type="nucleotide sequence ID" value="NZ_FLYE01000045.1"/>
</dbReference>
<evidence type="ECO:0000313" key="2">
    <source>
        <dbReference type="Proteomes" id="UP000231658"/>
    </source>
</evidence>
<protein>
    <submittedName>
        <fullName evidence="1">Uncharacterized protein</fullName>
    </submittedName>
</protein>
<accession>A0A1C3RJQ5</accession>
<reference evidence="1 2" key="1">
    <citation type="submission" date="2016-07" db="EMBL/GenBank/DDBJ databases">
        <authorList>
            <person name="Lefevre C.T."/>
        </authorList>
    </citation>
    <scope>NUCLEOTIDE SEQUENCE [LARGE SCALE GENOMIC DNA]</scope>
    <source>
        <strain evidence="1">PR1</strain>
    </source>
</reference>